<reference evidence="2" key="3">
    <citation type="submission" date="2020-12" db="UniProtKB">
        <authorList>
            <consortium name="EnsemblPlants"/>
        </authorList>
    </citation>
    <scope>IDENTIFICATION</scope>
</reference>
<reference evidence="1 3" key="1">
    <citation type="journal article" date="2008" name="Science">
        <title>The Physcomitrella genome reveals evolutionary insights into the conquest of land by plants.</title>
        <authorList>
            <person name="Rensing S."/>
            <person name="Lang D."/>
            <person name="Zimmer A."/>
            <person name="Terry A."/>
            <person name="Salamov A."/>
            <person name="Shapiro H."/>
            <person name="Nishiyama T."/>
            <person name="Perroud P.-F."/>
            <person name="Lindquist E."/>
            <person name="Kamisugi Y."/>
            <person name="Tanahashi T."/>
            <person name="Sakakibara K."/>
            <person name="Fujita T."/>
            <person name="Oishi K."/>
            <person name="Shin-I T."/>
            <person name="Kuroki Y."/>
            <person name="Toyoda A."/>
            <person name="Suzuki Y."/>
            <person name="Hashimoto A."/>
            <person name="Yamaguchi K."/>
            <person name="Sugano A."/>
            <person name="Kohara Y."/>
            <person name="Fujiyama A."/>
            <person name="Anterola A."/>
            <person name="Aoki S."/>
            <person name="Ashton N."/>
            <person name="Barbazuk W.B."/>
            <person name="Barker E."/>
            <person name="Bennetzen J."/>
            <person name="Bezanilla M."/>
            <person name="Blankenship R."/>
            <person name="Cho S.H."/>
            <person name="Dutcher S."/>
            <person name="Estelle M."/>
            <person name="Fawcett J.A."/>
            <person name="Gundlach H."/>
            <person name="Hanada K."/>
            <person name="Heyl A."/>
            <person name="Hicks K.A."/>
            <person name="Hugh J."/>
            <person name="Lohr M."/>
            <person name="Mayer K."/>
            <person name="Melkozernov A."/>
            <person name="Murata T."/>
            <person name="Nelson D."/>
            <person name="Pils B."/>
            <person name="Prigge M."/>
            <person name="Reiss B."/>
            <person name="Renner T."/>
            <person name="Rombauts S."/>
            <person name="Rushton P."/>
            <person name="Sanderfoot A."/>
            <person name="Schween G."/>
            <person name="Shiu S.-H."/>
            <person name="Stueber K."/>
            <person name="Theodoulou F.L."/>
            <person name="Tu H."/>
            <person name="Van de Peer Y."/>
            <person name="Verrier P.J."/>
            <person name="Waters E."/>
            <person name="Wood A."/>
            <person name="Yang L."/>
            <person name="Cove D."/>
            <person name="Cuming A."/>
            <person name="Hasebe M."/>
            <person name="Lucas S."/>
            <person name="Mishler D.B."/>
            <person name="Reski R."/>
            <person name="Grigoriev I."/>
            <person name="Quatrano R.S."/>
            <person name="Boore J.L."/>
        </authorList>
    </citation>
    <scope>NUCLEOTIDE SEQUENCE [LARGE SCALE GENOMIC DNA]</scope>
    <source>
        <strain evidence="2 3">cv. Gransden 2004</strain>
    </source>
</reference>
<proteinExistence type="predicted"/>
<dbReference type="InParanoid" id="A0A2K1K8K1"/>
<evidence type="ECO:0000313" key="3">
    <source>
        <dbReference type="Proteomes" id="UP000006727"/>
    </source>
</evidence>
<dbReference type="EnsemblPlants" id="Pp3c8_24177V3.1">
    <property type="protein sequence ID" value="PAC:32966143.CDS.1"/>
    <property type="gene ID" value="Pp3c8_24177"/>
</dbReference>
<reference evidence="1 3" key="2">
    <citation type="journal article" date="2018" name="Plant J.">
        <title>The Physcomitrella patens chromosome-scale assembly reveals moss genome structure and evolution.</title>
        <authorList>
            <person name="Lang D."/>
            <person name="Ullrich K.K."/>
            <person name="Murat F."/>
            <person name="Fuchs J."/>
            <person name="Jenkins J."/>
            <person name="Haas F.B."/>
            <person name="Piednoel M."/>
            <person name="Gundlach H."/>
            <person name="Van Bel M."/>
            <person name="Meyberg R."/>
            <person name="Vives C."/>
            <person name="Morata J."/>
            <person name="Symeonidi A."/>
            <person name="Hiss M."/>
            <person name="Muchero W."/>
            <person name="Kamisugi Y."/>
            <person name="Saleh O."/>
            <person name="Blanc G."/>
            <person name="Decker E.L."/>
            <person name="van Gessel N."/>
            <person name="Grimwood J."/>
            <person name="Hayes R.D."/>
            <person name="Graham S.W."/>
            <person name="Gunter L.E."/>
            <person name="McDaniel S.F."/>
            <person name="Hoernstein S.N.W."/>
            <person name="Larsson A."/>
            <person name="Li F.W."/>
            <person name="Perroud P.F."/>
            <person name="Phillips J."/>
            <person name="Ranjan P."/>
            <person name="Rokshar D.S."/>
            <person name="Rothfels C.J."/>
            <person name="Schneider L."/>
            <person name="Shu S."/>
            <person name="Stevenson D.W."/>
            <person name="Thummler F."/>
            <person name="Tillich M."/>
            <person name="Villarreal Aguilar J.C."/>
            <person name="Widiez T."/>
            <person name="Wong G.K."/>
            <person name="Wymore A."/>
            <person name="Zhang Y."/>
            <person name="Zimmer A.D."/>
            <person name="Quatrano R.S."/>
            <person name="Mayer K.F.X."/>
            <person name="Goodstein D."/>
            <person name="Casacuberta J.M."/>
            <person name="Vandepoele K."/>
            <person name="Reski R."/>
            <person name="Cuming A.C."/>
            <person name="Tuskan G.A."/>
            <person name="Maumus F."/>
            <person name="Salse J."/>
            <person name="Schmutz J."/>
            <person name="Rensing S.A."/>
        </authorList>
    </citation>
    <scope>NUCLEOTIDE SEQUENCE [LARGE SCALE GENOMIC DNA]</scope>
    <source>
        <strain evidence="2 3">cv. Gransden 2004</strain>
    </source>
</reference>
<accession>A0A2K1K8K1</accession>
<protein>
    <submittedName>
        <fullName evidence="1 2">Uncharacterized protein</fullName>
    </submittedName>
</protein>
<dbReference type="Proteomes" id="UP000006727">
    <property type="component" value="Chromosome 8"/>
</dbReference>
<dbReference type="EMBL" id="ABEU02000008">
    <property type="protein sequence ID" value="PNR50103.1"/>
    <property type="molecule type" value="Genomic_DNA"/>
</dbReference>
<sequence length="74" mass="8221">MESRNKTCSTARAKGKELQIGPCTSGSACASNLRANHRQIWPETAMKLSKNLFGNVPTRRDGWRGQFCRPPSKT</sequence>
<organism evidence="1">
    <name type="scientific">Physcomitrium patens</name>
    <name type="common">Spreading-leaved earth moss</name>
    <name type="synonym">Physcomitrella patens</name>
    <dbReference type="NCBI Taxonomy" id="3218"/>
    <lineage>
        <taxon>Eukaryota</taxon>
        <taxon>Viridiplantae</taxon>
        <taxon>Streptophyta</taxon>
        <taxon>Embryophyta</taxon>
        <taxon>Bryophyta</taxon>
        <taxon>Bryophytina</taxon>
        <taxon>Bryopsida</taxon>
        <taxon>Funariidae</taxon>
        <taxon>Funariales</taxon>
        <taxon>Funariaceae</taxon>
        <taxon>Physcomitrium</taxon>
    </lineage>
</organism>
<dbReference type="AlphaFoldDB" id="A0A2K1K8K1"/>
<dbReference type="PROSITE" id="PS51257">
    <property type="entry name" value="PROKAR_LIPOPROTEIN"/>
    <property type="match status" value="1"/>
</dbReference>
<keyword evidence="3" id="KW-1185">Reference proteome</keyword>
<name>A0A2K1K8K1_PHYPA</name>
<evidence type="ECO:0000313" key="2">
    <source>
        <dbReference type="EnsemblPlants" id="PAC:32966143.CDS.1"/>
    </source>
</evidence>
<gene>
    <name evidence="1" type="ORF">PHYPA_012000</name>
</gene>
<dbReference type="Gramene" id="Pp3c8_24177V3.1">
    <property type="protein sequence ID" value="PAC:32966143.CDS.1"/>
    <property type="gene ID" value="Pp3c8_24177"/>
</dbReference>
<evidence type="ECO:0000313" key="1">
    <source>
        <dbReference type="EMBL" id="PNR50103.1"/>
    </source>
</evidence>